<evidence type="ECO:0000256" key="3">
    <source>
        <dbReference type="ARBA" id="ARBA00022452"/>
    </source>
</evidence>
<keyword evidence="2" id="KW-0813">Transport</keyword>
<proteinExistence type="predicted"/>
<keyword evidence="10" id="KW-1185">Reference proteome</keyword>
<feature type="signal peptide" evidence="7">
    <location>
        <begin position="1"/>
        <end position="28"/>
    </location>
</feature>
<dbReference type="Pfam" id="PF25183">
    <property type="entry name" value="OMP_b-brl_4"/>
    <property type="match status" value="1"/>
</dbReference>
<dbReference type="AlphaFoldDB" id="A0A4Q7YQN1"/>
<gene>
    <name evidence="9" type="ORF">BDD14_1161</name>
</gene>
<accession>A0A4Q7YQN1</accession>
<dbReference type="GO" id="GO:0044718">
    <property type="term" value="P:siderophore transmembrane transport"/>
    <property type="evidence" value="ECO:0007669"/>
    <property type="project" value="TreeGrafter"/>
</dbReference>
<evidence type="ECO:0000259" key="8">
    <source>
        <dbReference type="Pfam" id="PF25183"/>
    </source>
</evidence>
<dbReference type="GO" id="GO:0009279">
    <property type="term" value="C:cell outer membrane"/>
    <property type="evidence" value="ECO:0007669"/>
    <property type="project" value="UniProtKB-SubCell"/>
</dbReference>
<evidence type="ECO:0000313" key="9">
    <source>
        <dbReference type="EMBL" id="RZU39768.1"/>
    </source>
</evidence>
<keyword evidence="9" id="KW-0675">Receptor</keyword>
<evidence type="ECO:0000256" key="4">
    <source>
        <dbReference type="ARBA" id="ARBA00022692"/>
    </source>
</evidence>
<evidence type="ECO:0000256" key="7">
    <source>
        <dbReference type="SAM" id="SignalP"/>
    </source>
</evidence>
<evidence type="ECO:0000313" key="10">
    <source>
        <dbReference type="Proteomes" id="UP000292958"/>
    </source>
</evidence>
<reference evidence="9 10" key="1">
    <citation type="submission" date="2019-02" db="EMBL/GenBank/DDBJ databases">
        <title>Genomic Encyclopedia of Archaeal and Bacterial Type Strains, Phase II (KMG-II): from individual species to whole genera.</title>
        <authorList>
            <person name="Goeker M."/>
        </authorList>
    </citation>
    <scope>NUCLEOTIDE SEQUENCE [LARGE SCALE GENOMIC DNA]</scope>
    <source>
        <strain evidence="9 10">DSM 18101</strain>
    </source>
</reference>
<keyword evidence="6" id="KW-0998">Cell outer membrane</keyword>
<dbReference type="InterPro" id="IPR036942">
    <property type="entry name" value="Beta-barrel_TonB_sf"/>
</dbReference>
<comment type="subcellular location">
    <subcellularLocation>
        <location evidence="1">Cell outer membrane</location>
        <topology evidence="1">Multi-pass membrane protein</topology>
    </subcellularLocation>
</comment>
<evidence type="ECO:0000256" key="6">
    <source>
        <dbReference type="ARBA" id="ARBA00023237"/>
    </source>
</evidence>
<feature type="chain" id="PRO_5020610098" evidence="7">
    <location>
        <begin position="29"/>
        <end position="1179"/>
    </location>
</feature>
<dbReference type="SUPFAM" id="SSF56935">
    <property type="entry name" value="Porins"/>
    <property type="match status" value="1"/>
</dbReference>
<dbReference type="Gene3D" id="2.40.170.20">
    <property type="entry name" value="TonB-dependent receptor, beta-barrel domain"/>
    <property type="match status" value="1"/>
</dbReference>
<dbReference type="EMBL" id="SHKW01000001">
    <property type="protein sequence ID" value="RZU39768.1"/>
    <property type="molecule type" value="Genomic_DNA"/>
</dbReference>
<dbReference type="Pfam" id="PF13620">
    <property type="entry name" value="CarboxypepD_reg"/>
    <property type="match status" value="1"/>
</dbReference>
<evidence type="ECO:0000256" key="1">
    <source>
        <dbReference type="ARBA" id="ARBA00004571"/>
    </source>
</evidence>
<dbReference type="PANTHER" id="PTHR30069">
    <property type="entry name" value="TONB-DEPENDENT OUTER MEMBRANE RECEPTOR"/>
    <property type="match status" value="1"/>
</dbReference>
<dbReference type="OrthoDB" id="97893at2"/>
<keyword evidence="3" id="KW-1134">Transmembrane beta strand</keyword>
<keyword evidence="5" id="KW-0472">Membrane</keyword>
<organism evidence="9 10">
    <name type="scientific">Edaphobacter modestus</name>
    <dbReference type="NCBI Taxonomy" id="388466"/>
    <lineage>
        <taxon>Bacteria</taxon>
        <taxon>Pseudomonadati</taxon>
        <taxon>Acidobacteriota</taxon>
        <taxon>Terriglobia</taxon>
        <taxon>Terriglobales</taxon>
        <taxon>Acidobacteriaceae</taxon>
        <taxon>Edaphobacter</taxon>
    </lineage>
</organism>
<dbReference type="InterPro" id="IPR008969">
    <property type="entry name" value="CarboxyPept-like_regulatory"/>
</dbReference>
<dbReference type="GO" id="GO:0015344">
    <property type="term" value="F:siderophore uptake transmembrane transporter activity"/>
    <property type="evidence" value="ECO:0007669"/>
    <property type="project" value="TreeGrafter"/>
</dbReference>
<feature type="domain" description="TonB-dependent transporter Oar-like beta-barrel" evidence="8">
    <location>
        <begin position="248"/>
        <end position="1172"/>
    </location>
</feature>
<sequence>MYRALFCQGWRLTVLAVLVSVFSTVANAQLSTATMSGTVTDSTGAVVPQATITLTQTDTNFTRVSKSKEDGSYHEEFLPIGPYKITVAAQGFKRLERSGIVLSVMQNASLDLQLEIGTTGESIEVTADVPLVNVGDSALGQTVSNVEIDNLPLVNRDVSRLLQLVPGVQSVNTINSLGYQELKVLVNGSTDGFVGQVSYYLDGGLNMTGLRNSGNQVPNPDAISQFNIVTNNYSAQLGRYSSAVVSVVSKSGTNSFHGSAFEFFRDRNFNAIAHNSGVGATKNPYNQHRFGATIGGPIRHDKDFFFGSFGGYRFIQYSDYSGSLPSDAQMRGDFFENMPTVGEQASCTTAPTTAANTAVHFLVCNPVTRTPYAGNKLPSVDPTAVNILTYLKKVLPAQQPARTGDTRYTYRTRGALPEQNEEYLIKTDHQLTQSHRLTFSYFLLNYKVRINPVSPSTNMLTQLWSYSNYANKQQNANISDVWTVSPRTVNQFWVSYTRQNGGRNPVSGDPTKQTLADFGSDFGVVGPPSLPNINVTGVEGFQLGQAITGPKTGANVYGIRDVLSTTRDKHTLYFGGEAGLEKDFQLTSLNNYGAFTFSSANAGSAAARTTNGLSDFLAGIPATMGQDTGLYANANYFSYGVFAQDDWRIIPNLTLNLGIRYDWQQAPTDPQQMQSNFSPGVQSHAFQNVSIVGKTGPQLAPIGMLFPGDPGVPKGGVFTPLNHVSPRAGFAYDPYGNGKTVIHGAAGLFFGGISGNEWEFPSNYAPYAVRNTYNKVVSFTHPYTGDPTEFPTGTNPYPGLSFSRASNSATFLPLNQVVTFDPNYRWPYTIQLNFGLQQQLTNGLAISIYYVGALNRKNPLYNDINAPQFNITANGTNGASCADLTRACAYANTSATVNNRRPLNSQFGASAANPIYSNVWVIRSNQNSNYNGLQLSIEQRITHHVSARGYYSWSKTLQSNFLDSTSGLNGTFVDANYPQLEYNQRSDQDRRHMMTMSFVWRPDYFDGYNRFVRTTLNGWTVTGIWTANSGQPFTVTTGVDNYFSGLGNNRPSIIPGKTARLIDNGRSRQAMMKQWFDTSAYCRPGTDAGCPGVGPLGLLGNTRPMQLSAPGYRNVDASLFRTFDIRESVKFQLRGEVSNVFNLVSLGTPSAAMNSTTYGQVTGSGGTQRIIQVGGRILF</sequence>
<protein>
    <submittedName>
        <fullName evidence="9">TonB-dependent receptor-like protein</fullName>
    </submittedName>
</protein>
<dbReference type="SUPFAM" id="SSF49464">
    <property type="entry name" value="Carboxypeptidase regulatory domain-like"/>
    <property type="match status" value="1"/>
</dbReference>
<keyword evidence="7" id="KW-0732">Signal</keyword>
<name>A0A4Q7YQN1_9BACT</name>
<dbReference type="Proteomes" id="UP000292958">
    <property type="component" value="Unassembled WGS sequence"/>
</dbReference>
<dbReference type="Gene3D" id="2.60.40.1120">
    <property type="entry name" value="Carboxypeptidase-like, regulatory domain"/>
    <property type="match status" value="1"/>
</dbReference>
<keyword evidence="4" id="KW-0812">Transmembrane</keyword>
<comment type="caution">
    <text evidence="9">The sequence shown here is derived from an EMBL/GenBank/DDBJ whole genome shotgun (WGS) entry which is preliminary data.</text>
</comment>
<dbReference type="InterPro" id="IPR039426">
    <property type="entry name" value="TonB-dep_rcpt-like"/>
</dbReference>
<dbReference type="InterPro" id="IPR057601">
    <property type="entry name" value="Oar-like_b-barrel"/>
</dbReference>
<dbReference type="PANTHER" id="PTHR30069:SF46">
    <property type="entry name" value="OAR PROTEIN"/>
    <property type="match status" value="1"/>
</dbReference>
<evidence type="ECO:0000256" key="5">
    <source>
        <dbReference type="ARBA" id="ARBA00023136"/>
    </source>
</evidence>
<evidence type="ECO:0000256" key="2">
    <source>
        <dbReference type="ARBA" id="ARBA00022448"/>
    </source>
</evidence>